<reference evidence="4 5" key="1">
    <citation type="submission" date="2020-04" db="EMBL/GenBank/DDBJ databases">
        <title>Genome sequencing of novel species.</title>
        <authorList>
            <person name="Heo J."/>
            <person name="Kim S.-J."/>
            <person name="Kim J.-S."/>
            <person name="Hong S.-B."/>
            <person name="Kwon S.-W."/>
        </authorList>
    </citation>
    <scope>NUCLEOTIDE SEQUENCE [LARGE SCALE GENOMIC DNA]</scope>
    <source>
        <strain evidence="4 5">MFER-1</strain>
    </source>
</reference>
<evidence type="ECO:0000256" key="2">
    <source>
        <dbReference type="ARBA" id="ARBA00023002"/>
    </source>
</evidence>
<feature type="domain" description="Enoyl reductase (ER)" evidence="3">
    <location>
        <begin position="10"/>
        <end position="320"/>
    </location>
</feature>
<dbReference type="EMBL" id="CP051680">
    <property type="protein sequence ID" value="QJD86034.1"/>
    <property type="molecule type" value="Genomic_DNA"/>
</dbReference>
<organism evidence="4 5">
    <name type="scientific">Cohnella herbarum</name>
    <dbReference type="NCBI Taxonomy" id="2728023"/>
    <lineage>
        <taxon>Bacteria</taxon>
        <taxon>Bacillati</taxon>
        <taxon>Bacillota</taxon>
        <taxon>Bacilli</taxon>
        <taxon>Bacillales</taxon>
        <taxon>Paenibacillaceae</taxon>
        <taxon>Cohnella</taxon>
    </lineage>
</organism>
<dbReference type="SUPFAM" id="SSF50129">
    <property type="entry name" value="GroES-like"/>
    <property type="match status" value="1"/>
</dbReference>
<dbReference type="SUPFAM" id="SSF51735">
    <property type="entry name" value="NAD(P)-binding Rossmann-fold domains"/>
    <property type="match status" value="1"/>
</dbReference>
<keyword evidence="2" id="KW-0560">Oxidoreductase</keyword>
<dbReference type="Gene3D" id="3.90.180.10">
    <property type="entry name" value="Medium-chain alcohol dehydrogenases, catalytic domain"/>
    <property type="match status" value="1"/>
</dbReference>
<dbReference type="SMART" id="SM00829">
    <property type="entry name" value="PKS_ER"/>
    <property type="match status" value="1"/>
</dbReference>
<dbReference type="GO" id="GO:0003960">
    <property type="term" value="F:quinone reductase (NADPH) activity"/>
    <property type="evidence" value="ECO:0007669"/>
    <property type="project" value="InterPro"/>
</dbReference>
<dbReference type="PANTHER" id="PTHR48106:SF13">
    <property type="entry name" value="QUINONE OXIDOREDUCTASE-RELATED"/>
    <property type="match status" value="1"/>
</dbReference>
<evidence type="ECO:0000313" key="4">
    <source>
        <dbReference type="EMBL" id="QJD86034.1"/>
    </source>
</evidence>
<dbReference type="RefSeq" id="WP_169282286.1">
    <property type="nucleotide sequence ID" value="NZ_CP051680.1"/>
</dbReference>
<dbReference type="InterPro" id="IPR036291">
    <property type="entry name" value="NAD(P)-bd_dom_sf"/>
</dbReference>
<dbReference type="InterPro" id="IPR013154">
    <property type="entry name" value="ADH-like_N"/>
</dbReference>
<dbReference type="AlphaFoldDB" id="A0A7Z2VMZ0"/>
<dbReference type="CDD" id="cd05286">
    <property type="entry name" value="QOR2"/>
    <property type="match status" value="1"/>
</dbReference>
<gene>
    <name evidence="4" type="ORF">HH215_24570</name>
</gene>
<name>A0A7Z2VMZ0_9BACL</name>
<dbReference type="InterPro" id="IPR013149">
    <property type="entry name" value="ADH-like_C"/>
</dbReference>
<evidence type="ECO:0000259" key="3">
    <source>
        <dbReference type="SMART" id="SM00829"/>
    </source>
</evidence>
<dbReference type="GO" id="GO:0035925">
    <property type="term" value="F:mRNA 3'-UTR AU-rich region binding"/>
    <property type="evidence" value="ECO:0007669"/>
    <property type="project" value="TreeGrafter"/>
</dbReference>
<dbReference type="InterPro" id="IPR020843">
    <property type="entry name" value="ER"/>
</dbReference>
<evidence type="ECO:0000313" key="5">
    <source>
        <dbReference type="Proteomes" id="UP000502248"/>
    </source>
</evidence>
<protein>
    <submittedName>
        <fullName evidence="4">Quinone oxidoreductase</fullName>
    </submittedName>
</protein>
<dbReference type="InterPro" id="IPR047618">
    <property type="entry name" value="QOR-like"/>
</dbReference>
<dbReference type="KEGG" id="cheb:HH215_24570"/>
<sequence>MKALLFEHFGEPDVLRYADIPDPAELAGTVRVRTKAIGLNFADVYRRRGNYHLVGDPPYIAGYEGSGVVEWVSPDAAGIQVGDRVAFADAPFANAELVSVPADKIIPLPEDISFEQAAALLLQGLTAHYLAHDSYPVGQGDEVLIHAAAGGVGQLLTQLCKNQGARVLGITSSSSKREAALRAGADEVLLYGNDWVQETIRWSSNGQGVRVAYDSVGSTLLDSFAATRIRGAVVFYGMAGGDPPPIDPRMLMDTSKTLTGGDLWNHVTTRENRIERSNALFEAIRRGELRLETPKRFALAEGAAAHALLESRAHAGKIVLIP</sequence>
<dbReference type="InterPro" id="IPR002364">
    <property type="entry name" value="Quin_OxRdtase/zeta-crystal_CS"/>
</dbReference>
<keyword evidence="1" id="KW-0521">NADP</keyword>
<dbReference type="Gene3D" id="3.40.50.720">
    <property type="entry name" value="NAD(P)-binding Rossmann-like Domain"/>
    <property type="match status" value="1"/>
</dbReference>
<dbReference type="GO" id="GO:0005829">
    <property type="term" value="C:cytosol"/>
    <property type="evidence" value="ECO:0007669"/>
    <property type="project" value="TreeGrafter"/>
</dbReference>
<accession>A0A7Z2VMZ0</accession>
<dbReference type="Pfam" id="PF08240">
    <property type="entry name" value="ADH_N"/>
    <property type="match status" value="1"/>
</dbReference>
<dbReference type="Pfam" id="PF00107">
    <property type="entry name" value="ADH_zinc_N"/>
    <property type="match status" value="1"/>
</dbReference>
<proteinExistence type="predicted"/>
<dbReference type="PROSITE" id="PS01162">
    <property type="entry name" value="QOR_ZETA_CRYSTAL"/>
    <property type="match status" value="1"/>
</dbReference>
<evidence type="ECO:0000256" key="1">
    <source>
        <dbReference type="ARBA" id="ARBA00022857"/>
    </source>
</evidence>
<dbReference type="Proteomes" id="UP000502248">
    <property type="component" value="Chromosome"/>
</dbReference>
<dbReference type="GO" id="GO:0008270">
    <property type="term" value="F:zinc ion binding"/>
    <property type="evidence" value="ECO:0007669"/>
    <property type="project" value="InterPro"/>
</dbReference>
<keyword evidence="5" id="KW-1185">Reference proteome</keyword>
<dbReference type="InterPro" id="IPR011032">
    <property type="entry name" value="GroES-like_sf"/>
</dbReference>
<dbReference type="GO" id="GO:0070402">
    <property type="term" value="F:NADPH binding"/>
    <property type="evidence" value="ECO:0007669"/>
    <property type="project" value="TreeGrafter"/>
</dbReference>
<dbReference type="PANTHER" id="PTHR48106">
    <property type="entry name" value="QUINONE OXIDOREDUCTASE PIG3-RELATED"/>
    <property type="match status" value="1"/>
</dbReference>